<dbReference type="EMBL" id="SAYB01000002">
    <property type="protein sequence ID" value="TXJ39331.1"/>
    <property type="molecule type" value="Genomic_DNA"/>
</dbReference>
<evidence type="ECO:0000313" key="1">
    <source>
        <dbReference type="EMBL" id="TXJ39331.1"/>
    </source>
</evidence>
<comment type="caution">
    <text evidence="1">The sequence shown here is derived from an EMBL/GenBank/DDBJ whole genome shotgun (WGS) entry which is preliminary data.</text>
</comment>
<dbReference type="AlphaFoldDB" id="A0A5C8EQT6"/>
<proteinExistence type="predicted"/>
<gene>
    <name evidence="1" type="ORF">EPJ78_01415</name>
</gene>
<name>A0A5C8EQT6_9SPIR</name>
<sequence length="166" mass="19887">MIKKIILIFVLFTISLFGQFKANKDGFSIKMESEEDKNVICDFVLYYNKSENFYFISIGVNLEETNKPTKIYFSTFNGNLTIPYESNIKKGTSTFYTKEEKQHRIDFLLDEIEKQILYLLASKHVCFIQIYTKDTFYNFDFTKYNDKMKKNKKYDEVMTRLIYNTK</sequence>
<protein>
    <submittedName>
        <fullName evidence="1">Uncharacterized protein</fullName>
    </submittedName>
</protein>
<dbReference type="RefSeq" id="WP_147770267.1">
    <property type="nucleotide sequence ID" value="NZ_SAYB01000002.1"/>
</dbReference>
<dbReference type="Proteomes" id="UP000322814">
    <property type="component" value="Unassembled WGS sequence"/>
</dbReference>
<accession>A0A5C8EQT6</accession>
<evidence type="ECO:0000313" key="2">
    <source>
        <dbReference type="Proteomes" id="UP000322814"/>
    </source>
</evidence>
<organism evidence="1 2">
    <name type="scientific">Brachyspira aalborgi</name>
    <dbReference type="NCBI Taxonomy" id="29522"/>
    <lineage>
        <taxon>Bacteria</taxon>
        <taxon>Pseudomonadati</taxon>
        <taxon>Spirochaetota</taxon>
        <taxon>Spirochaetia</taxon>
        <taxon>Brachyspirales</taxon>
        <taxon>Brachyspiraceae</taxon>
        <taxon>Brachyspira</taxon>
    </lineage>
</organism>
<reference evidence="1 2" key="1">
    <citation type="journal article" date="1992" name="Lakartidningen">
        <title>[Penicillin V and not amoxicillin is the first choice preparation in acute otitis].</title>
        <authorList>
            <person name="Kamme C."/>
            <person name="Lundgren K."/>
            <person name="Prellner K."/>
        </authorList>
    </citation>
    <scope>NUCLEOTIDE SEQUENCE [LARGE SCALE GENOMIC DNA]</scope>
    <source>
        <strain evidence="1 2">PC4580III</strain>
    </source>
</reference>